<feature type="active site" description="Proton donor" evidence="5">
    <location>
        <position position="137"/>
    </location>
</feature>
<dbReference type="Gene3D" id="1.50.10.10">
    <property type="match status" value="1"/>
</dbReference>
<evidence type="ECO:0000256" key="5">
    <source>
        <dbReference type="PIRSR" id="PIRSR601382-1"/>
    </source>
</evidence>
<feature type="chain" id="PRO_5035809597" description="alpha-1,2-Mannosidase" evidence="9">
    <location>
        <begin position="30"/>
        <end position="1179"/>
    </location>
</feature>
<evidence type="ECO:0000256" key="7">
    <source>
        <dbReference type="RuleBase" id="RU361193"/>
    </source>
</evidence>
<evidence type="ECO:0000256" key="1">
    <source>
        <dbReference type="ARBA" id="ARBA00004240"/>
    </source>
</evidence>
<dbReference type="GO" id="GO:0004571">
    <property type="term" value="F:mannosyl-oligosaccharide 1,2-alpha-mannosidase activity"/>
    <property type="evidence" value="ECO:0007669"/>
    <property type="project" value="InterPro"/>
</dbReference>
<dbReference type="PANTHER" id="PTHR45679:SF2">
    <property type="entry name" value="ER DEGRADATION-ENHANCING ALPHA-MANNOSIDASE-LIKE PROTEIN 3"/>
    <property type="match status" value="1"/>
</dbReference>
<dbReference type="InterPro" id="IPR044674">
    <property type="entry name" value="EDEM1/2/3"/>
</dbReference>
<dbReference type="AlphaFoldDB" id="A0A8S3Z873"/>
<dbReference type="SUPFAM" id="SSF52025">
    <property type="entry name" value="PA domain"/>
    <property type="match status" value="1"/>
</dbReference>
<dbReference type="InterPro" id="IPR012341">
    <property type="entry name" value="6hp_glycosidase-like_sf"/>
</dbReference>
<proteinExistence type="inferred from homology"/>
<evidence type="ECO:0000256" key="6">
    <source>
        <dbReference type="PIRSR" id="PIRSR601382-2"/>
    </source>
</evidence>
<feature type="binding site" evidence="6">
    <location>
        <position position="480"/>
    </location>
    <ligand>
        <name>Ca(2+)</name>
        <dbReference type="ChEBI" id="CHEBI:29108"/>
    </ligand>
</feature>
<feature type="compositionally biased region" description="Polar residues" evidence="8">
    <location>
        <begin position="1118"/>
        <end position="1134"/>
    </location>
</feature>
<dbReference type="Pfam" id="PF01532">
    <property type="entry name" value="Glyco_hydro_47"/>
    <property type="match status" value="1"/>
</dbReference>
<dbReference type="GO" id="GO:1904380">
    <property type="term" value="P:endoplasmic reticulum mannose trimming"/>
    <property type="evidence" value="ECO:0007669"/>
    <property type="project" value="InterPro"/>
</dbReference>
<feature type="active site" evidence="5">
    <location>
        <position position="282"/>
    </location>
</feature>
<dbReference type="EC" id="3.2.1.-" evidence="7"/>
<feature type="domain" description="PA" evidence="10">
    <location>
        <begin position="661"/>
        <end position="753"/>
    </location>
</feature>
<dbReference type="EMBL" id="CAJHNH020002016">
    <property type="protein sequence ID" value="CAG5125309.1"/>
    <property type="molecule type" value="Genomic_DNA"/>
</dbReference>
<dbReference type="Proteomes" id="UP000678393">
    <property type="component" value="Unassembled WGS sequence"/>
</dbReference>
<dbReference type="PRINTS" id="PR00747">
    <property type="entry name" value="GLYHDRLASE47"/>
</dbReference>
<comment type="subcellular location">
    <subcellularLocation>
        <location evidence="1">Endoplasmic reticulum</location>
    </subcellularLocation>
</comment>
<evidence type="ECO:0000256" key="3">
    <source>
        <dbReference type="ARBA" id="ARBA00022824"/>
    </source>
</evidence>
<dbReference type="InterPro" id="IPR046450">
    <property type="entry name" value="PA_dom_sf"/>
</dbReference>
<dbReference type="Pfam" id="PF02225">
    <property type="entry name" value="PA"/>
    <property type="match status" value="1"/>
</dbReference>
<feature type="compositionally biased region" description="Polar residues" evidence="8">
    <location>
        <begin position="1063"/>
        <end position="1086"/>
    </location>
</feature>
<feature type="compositionally biased region" description="Polar residues" evidence="8">
    <location>
        <begin position="1144"/>
        <end position="1163"/>
    </location>
</feature>
<reference evidence="11" key="1">
    <citation type="submission" date="2021-04" db="EMBL/GenBank/DDBJ databases">
        <authorList>
            <consortium name="Molecular Ecology Group"/>
        </authorList>
    </citation>
    <scope>NUCLEOTIDE SEQUENCE</scope>
</reference>
<gene>
    <name evidence="11" type="ORF">CUNI_LOCUS10867</name>
</gene>
<keyword evidence="7" id="KW-0326">Glycosidase</keyword>
<keyword evidence="6" id="KW-0106">Calcium</keyword>
<name>A0A8S3Z873_9EUPU</name>
<dbReference type="GO" id="GO:0005509">
    <property type="term" value="F:calcium ion binding"/>
    <property type="evidence" value="ECO:0007669"/>
    <property type="project" value="InterPro"/>
</dbReference>
<dbReference type="OrthoDB" id="8118055at2759"/>
<evidence type="ECO:0000313" key="11">
    <source>
        <dbReference type="EMBL" id="CAG5125309.1"/>
    </source>
</evidence>
<accession>A0A8S3Z873</accession>
<dbReference type="Gene3D" id="3.50.30.30">
    <property type="match status" value="1"/>
</dbReference>
<comment type="caution">
    <text evidence="11">The sequence shown here is derived from an EMBL/GenBank/DDBJ whole genome shotgun (WGS) entry which is preliminary data.</text>
</comment>
<evidence type="ECO:0000256" key="4">
    <source>
        <dbReference type="ARBA" id="ARBA00023180"/>
    </source>
</evidence>
<evidence type="ECO:0000256" key="8">
    <source>
        <dbReference type="SAM" id="MobiDB-lite"/>
    </source>
</evidence>
<dbReference type="SUPFAM" id="SSF48225">
    <property type="entry name" value="Seven-hairpin glycosidases"/>
    <property type="match status" value="1"/>
</dbReference>
<comment type="cofactor">
    <cofactor evidence="6">
        <name>Ca(2+)</name>
        <dbReference type="ChEBI" id="CHEBI:29108"/>
    </cofactor>
</comment>
<dbReference type="GO" id="GO:0016020">
    <property type="term" value="C:membrane"/>
    <property type="evidence" value="ECO:0007669"/>
    <property type="project" value="InterPro"/>
</dbReference>
<keyword evidence="4" id="KW-0325">Glycoprotein</keyword>
<feature type="signal peptide" evidence="9">
    <location>
        <begin position="1"/>
        <end position="29"/>
    </location>
</feature>
<evidence type="ECO:0000313" key="12">
    <source>
        <dbReference type="Proteomes" id="UP000678393"/>
    </source>
</evidence>
<dbReference type="InterPro" id="IPR036026">
    <property type="entry name" value="Seven-hairpin_glycosidases"/>
</dbReference>
<dbReference type="InterPro" id="IPR001382">
    <property type="entry name" value="Glyco_hydro_47"/>
</dbReference>
<dbReference type="PANTHER" id="PTHR45679">
    <property type="entry name" value="ER DEGRADATION-ENHANCING ALPHA-MANNOSIDASE-LIKE PROTEIN 2"/>
    <property type="match status" value="1"/>
</dbReference>
<organism evidence="11 12">
    <name type="scientific">Candidula unifasciata</name>
    <dbReference type="NCBI Taxonomy" id="100452"/>
    <lineage>
        <taxon>Eukaryota</taxon>
        <taxon>Metazoa</taxon>
        <taxon>Spiralia</taxon>
        <taxon>Lophotrochozoa</taxon>
        <taxon>Mollusca</taxon>
        <taxon>Gastropoda</taxon>
        <taxon>Heterobranchia</taxon>
        <taxon>Euthyneura</taxon>
        <taxon>Panpulmonata</taxon>
        <taxon>Eupulmonata</taxon>
        <taxon>Stylommatophora</taxon>
        <taxon>Helicina</taxon>
        <taxon>Helicoidea</taxon>
        <taxon>Geomitridae</taxon>
        <taxon>Candidula</taxon>
    </lineage>
</organism>
<feature type="region of interest" description="Disordered" evidence="8">
    <location>
        <begin position="772"/>
        <end position="810"/>
    </location>
</feature>
<evidence type="ECO:0000256" key="2">
    <source>
        <dbReference type="ARBA" id="ARBA00007658"/>
    </source>
</evidence>
<feature type="region of interest" description="Disordered" evidence="8">
    <location>
        <begin position="1054"/>
        <end position="1086"/>
    </location>
</feature>
<keyword evidence="7" id="KW-0378">Hydrolase</keyword>
<dbReference type="GO" id="GO:0005975">
    <property type="term" value="P:carbohydrate metabolic process"/>
    <property type="evidence" value="ECO:0007669"/>
    <property type="project" value="InterPro"/>
</dbReference>
<comment type="similarity">
    <text evidence="2 7">Belongs to the glycosyl hydrolase 47 family.</text>
</comment>
<sequence length="1179" mass="131459">MKASARKFALILILLTCILLVVQVQPTESSSTVKITPEQKRELRAKSVEMFYHAYNAYMNNAYPADELMPLTCKGRYRGTEPTRGDMDDALGNFTLTLIDTLDTLAVLGDIDGFEKAVRHVIADSRFDADIVVSVFETNIRVLGGLLGGHVAASYFKRKKISMLWYHDELLTMAKEVGDRLLPAFNTTTGIPYPRVNKLEAWESLPRFSHSYRDTCTSCVLHLCRGTMILEFCAALRRQEKPWIICGGQRHRSNNLMGLVINIHNGDGVSKRYKSGVGAGIDSYYEYVLKAYVLLGDDTYLSRFNKHYDAVMRYISQGPMLVDVHMHKPTSTAKNFMDALLAFWPGLQVLVGDIGPAVETHEMLYQIVQRHNFLPEHSLQTSEFTGGQHPLRPEFLESTYFLYQATADPYYLSVGKTVLDNLEQHARVECGFAAIKDIKTGSHENQMDSFVLAETFKYLYLLFSEKEDIILDLDDFIFTTEAHLLPLTLSVGNYSWKTPSKAHPDIYKFDLMSSPGGSDYDEDRDICHNYHVTNTEGSSYPHKLRHQLRDMVDRLHPRVQTEPPRLKAADFVAGNKEHLEILRDMGIRIATMPDGRIQLLHTSFGGCFMQEMIELSKLQKQDSQHDPMYVRLMSDPFKGEVVYKAGPSQFGYNLSKNPPVQGQLAITKPFRACADIENGEELKGKIAIIERGDCMFVDKARNLQREGAIGGIVLDQAQGSSSELLSLFAMSGDGTNDITIPMVFLFWKQGHDLFETLNRYPDLLVELTSKEGVPKPAQPSSEVPTPVVSSDPASATSPAVSLPDSEHPGKNLIEETSTVEIPPLAVSTASTPPISTTSSEPVGGFSKSEHAFYHHEVLDASTRQYFLQAGTKFLHLSIEVSPREEADSEEDCRKLKYEPLPDGSKMFTFYLRHRLSGLEKPNLNEMYLDVIHSLQHHTNFEQLDQSSEYMKAIARFMESAFFSIERIDNVSLEVMRHFTAVIQTKHNFRQEESMSVGGNKHAGVSPDIAPQPATGAHVVEVSNKVLSSSIIPEASADTPLGAEGSDINTKMSHVSEHGEHNYPSHNEFLQPSQTADFTSDCSGLQSSSIEPASIEVPKLGSSDIQSSLTESHVHSESRQQSADSLHVKSNSAGSIEQKHLDPQSIASTPATYSDTQSSASKATAQPEKEEDAQNNRDEL</sequence>
<feature type="active site" evidence="5">
    <location>
        <position position="394"/>
    </location>
</feature>
<keyword evidence="12" id="KW-1185">Reference proteome</keyword>
<keyword evidence="6" id="KW-0479">Metal-binding</keyword>
<keyword evidence="9" id="KW-0732">Signal</keyword>
<evidence type="ECO:0000259" key="10">
    <source>
        <dbReference type="Pfam" id="PF02225"/>
    </source>
</evidence>
<feature type="compositionally biased region" description="Low complexity" evidence="8">
    <location>
        <begin position="779"/>
        <end position="792"/>
    </location>
</feature>
<feature type="region of interest" description="Disordered" evidence="8">
    <location>
        <begin position="1102"/>
        <end position="1179"/>
    </location>
</feature>
<protein>
    <recommendedName>
        <fullName evidence="7">alpha-1,2-Mannosidase</fullName>
        <ecNumber evidence="7">3.2.1.-</ecNumber>
    </recommendedName>
</protein>
<keyword evidence="3" id="KW-0256">Endoplasmic reticulum</keyword>
<dbReference type="GO" id="GO:0044322">
    <property type="term" value="C:endoplasmic reticulum quality control compartment"/>
    <property type="evidence" value="ECO:0007669"/>
    <property type="project" value="GOC"/>
</dbReference>
<dbReference type="InterPro" id="IPR003137">
    <property type="entry name" value="PA_domain"/>
</dbReference>
<evidence type="ECO:0000256" key="9">
    <source>
        <dbReference type="SAM" id="SignalP"/>
    </source>
</evidence>
<feature type="active site" description="Proton donor" evidence="5">
    <location>
        <position position="376"/>
    </location>
</feature>